<dbReference type="Gene3D" id="3.10.450.50">
    <property type="match status" value="1"/>
</dbReference>
<dbReference type="InterPro" id="IPR013543">
    <property type="entry name" value="Ca/CaM-dep_prot_kinase-assoc"/>
</dbReference>
<reference evidence="4" key="1">
    <citation type="submission" date="2016-10" db="EMBL/GenBank/DDBJ databases">
        <authorList>
            <person name="Varghese N."/>
            <person name="Submissions S."/>
        </authorList>
    </citation>
    <scope>NUCLEOTIDE SEQUENCE [LARGE SCALE GENOMIC DNA]</scope>
    <source>
        <strain evidence="4">LMG 26031</strain>
    </source>
</reference>
<protein>
    <recommendedName>
        <fullName evidence="2">Calcium/calmodulin-dependent protein kinase II association-domain domain-containing protein</fullName>
    </recommendedName>
</protein>
<dbReference type="SUPFAM" id="SSF54427">
    <property type="entry name" value="NTF2-like"/>
    <property type="match status" value="1"/>
</dbReference>
<name>A0A1H7EG80_9BURK</name>
<dbReference type="GO" id="GO:0005516">
    <property type="term" value="F:calmodulin binding"/>
    <property type="evidence" value="ECO:0007669"/>
    <property type="project" value="InterPro"/>
</dbReference>
<dbReference type="InterPro" id="IPR016887">
    <property type="entry name" value="UCP028470_steroid_isom-rel"/>
</dbReference>
<dbReference type="PIRSF" id="PIRSF028470">
    <property type="entry name" value="UCP028470"/>
    <property type="match status" value="1"/>
</dbReference>
<dbReference type="EMBL" id="FNYE01000045">
    <property type="protein sequence ID" value="SEK09655.1"/>
    <property type="molecule type" value="Genomic_DNA"/>
</dbReference>
<feature type="domain" description="Calcium/calmodulin-dependent protein kinase II association-domain" evidence="2">
    <location>
        <begin position="35"/>
        <end position="152"/>
    </location>
</feature>
<feature type="chain" id="PRO_5011491290" description="Calcium/calmodulin-dependent protein kinase II association-domain domain-containing protein" evidence="1">
    <location>
        <begin position="26"/>
        <end position="155"/>
    </location>
</feature>
<sequence length="155" mass="17381">MKICVSKPCVLAAVLVVVAHGNAFAKTETCHSTSKKQIAALFDRWNDSLKTGNPDKVVANYAPHSILLPTVSNKPRLTVEEKVDYFRHFLENKPVGTINFREIMIECNTAIDAGLYSFKFGDGTVVKARYTFTYEWNGTKWLITSHHSSKMPEGE</sequence>
<evidence type="ECO:0000259" key="2">
    <source>
        <dbReference type="Pfam" id="PF08332"/>
    </source>
</evidence>
<keyword evidence="4" id="KW-1185">Reference proteome</keyword>
<dbReference type="RefSeq" id="WP_090873288.1">
    <property type="nucleotide sequence ID" value="NZ_FNYE01000045.1"/>
</dbReference>
<evidence type="ECO:0000256" key="1">
    <source>
        <dbReference type="SAM" id="SignalP"/>
    </source>
</evidence>
<accession>A0A1H7EG80</accession>
<feature type="signal peptide" evidence="1">
    <location>
        <begin position="1"/>
        <end position="25"/>
    </location>
</feature>
<dbReference type="Proteomes" id="UP000198866">
    <property type="component" value="Unassembled WGS sequence"/>
</dbReference>
<dbReference type="OrthoDB" id="953853at2"/>
<keyword evidence="1" id="KW-0732">Signal</keyword>
<dbReference type="Pfam" id="PF08332">
    <property type="entry name" value="CaMKII_AD"/>
    <property type="match status" value="1"/>
</dbReference>
<gene>
    <name evidence="3" type="ORF">SAMN05192539_104532</name>
</gene>
<proteinExistence type="predicted"/>
<organism evidence="3 4">
    <name type="scientific">Paraburkholderia diazotrophica</name>
    <dbReference type="NCBI Taxonomy" id="667676"/>
    <lineage>
        <taxon>Bacteria</taxon>
        <taxon>Pseudomonadati</taxon>
        <taxon>Pseudomonadota</taxon>
        <taxon>Betaproteobacteria</taxon>
        <taxon>Burkholderiales</taxon>
        <taxon>Burkholderiaceae</taxon>
        <taxon>Paraburkholderia</taxon>
    </lineage>
</organism>
<dbReference type="GO" id="GO:0004683">
    <property type="term" value="F:calcium/calmodulin-dependent protein kinase activity"/>
    <property type="evidence" value="ECO:0007669"/>
    <property type="project" value="InterPro"/>
</dbReference>
<dbReference type="InterPro" id="IPR032710">
    <property type="entry name" value="NTF2-like_dom_sf"/>
</dbReference>
<evidence type="ECO:0000313" key="4">
    <source>
        <dbReference type="Proteomes" id="UP000198866"/>
    </source>
</evidence>
<evidence type="ECO:0000313" key="3">
    <source>
        <dbReference type="EMBL" id="SEK09655.1"/>
    </source>
</evidence>
<dbReference type="AlphaFoldDB" id="A0A1H7EG80"/>